<feature type="compositionally biased region" description="Low complexity" evidence="3">
    <location>
        <begin position="56"/>
        <end position="66"/>
    </location>
</feature>
<sequence>MATNNMNNLTTLIKRLEAATARLEDIASSTIELPQAVPNLQQSIASPASGASSFSTSASAAAATPKAPVPPPTPAPAPAPAPAAVEPIPESIEEFDVFLEGAVAKFVDLSNKRGGLVAEQAAKVQEGFRAQRTFLLITTKAKKPDLAGAEMAVYQDLLKPINEALMAASAIKDANRGTPDFNQLSAVSEGIMVLAWVTMASRPSKQVEESLGAAQFFGNRVLKEYKDKDTQQVEWVQAFYQVFRDLAEYTKEYFNNGILWNPKGKPAVEVAKEIASASSSTPAPPPPPGPPSAGGAPPPPPPPPPPPGPPPVLQIKDESAASASSTASTAHGAVFSEINRGADVTKGLRKVDKSQMTHKNPSLRASSTVPDGASPSTAGVRGKSPVPGKKPKPESMRVKKPAKKELEGNKWTIENYDKESAAALGGPIEIEASINQSVLISKCSNTTVIIRGKGNAVTLENTDRLSLVVETLVSSIDVVKSKNFALQVLGTIPTVMLDQVDGAQMYLSKESMSARVFMSKTEGVNLNIQPPVEELGIDEQEGDYKEVPLPSQICSYFDTAKGELVSEIVSHAG</sequence>
<dbReference type="InterPro" id="IPR013912">
    <property type="entry name" value="Adenylate_cyclase-assoc_CAP_C"/>
</dbReference>
<dbReference type="InterPro" id="IPR018106">
    <property type="entry name" value="CAP_CS_N"/>
</dbReference>
<accession>A0ABP0DLS8</accession>
<feature type="compositionally biased region" description="Low complexity" evidence="3">
    <location>
        <begin position="320"/>
        <end position="330"/>
    </location>
</feature>
<feature type="compositionally biased region" description="Basic and acidic residues" evidence="3">
    <location>
        <begin position="391"/>
        <end position="404"/>
    </location>
</feature>
<feature type="compositionally biased region" description="Pro residues" evidence="3">
    <location>
        <begin position="67"/>
        <end position="81"/>
    </location>
</feature>
<evidence type="ECO:0000313" key="6">
    <source>
        <dbReference type="Proteomes" id="UP001642501"/>
    </source>
</evidence>
<dbReference type="SUPFAM" id="SSF69340">
    <property type="entry name" value="C-terminal domain of adenylylcyclase associated protein"/>
    <property type="match status" value="1"/>
</dbReference>
<comment type="similarity">
    <text evidence="1 2">Belongs to the CAP family.</text>
</comment>
<protein>
    <recommendedName>
        <fullName evidence="2">Adenylyl cyclase-associated protein</fullName>
    </recommendedName>
</protein>
<feature type="compositionally biased region" description="Pro residues" evidence="3">
    <location>
        <begin position="282"/>
        <end position="312"/>
    </location>
</feature>
<feature type="compositionally biased region" description="Polar residues" evidence="3">
    <location>
        <begin position="357"/>
        <end position="377"/>
    </location>
</feature>
<keyword evidence="6" id="KW-1185">Reference proteome</keyword>
<dbReference type="InterPro" id="IPR013992">
    <property type="entry name" value="Adenylate_cyclase-assoc_CAP_N"/>
</dbReference>
<dbReference type="InterPro" id="IPR017901">
    <property type="entry name" value="C-CAP_CF_C-like"/>
</dbReference>
<dbReference type="Pfam" id="PF21938">
    <property type="entry name" value="CAP_N"/>
    <property type="match status" value="1"/>
</dbReference>
<dbReference type="PROSITE" id="PS51329">
    <property type="entry name" value="C_CAP_COFACTOR_C"/>
    <property type="match status" value="1"/>
</dbReference>
<dbReference type="InterPro" id="IPR036222">
    <property type="entry name" value="CAP_N_sf"/>
</dbReference>
<dbReference type="PANTHER" id="PTHR10652:SF0">
    <property type="entry name" value="ADENYLYL CYCLASE-ASSOCIATED PROTEIN"/>
    <property type="match status" value="1"/>
</dbReference>
<dbReference type="SMART" id="SM00673">
    <property type="entry name" value="CARP"/>
    <property type="match status" value="2"/>
</dbReference>
<dbReference type="Gene3D" id="1.25.40.330">
    <property type="entry name" value="Adenylate cyclase-associated CAP, N-terminal domain"/>
    <property type="match status" value="1"/>
</dbReference>
<feature type="region of interest" description="Disordered" evidence="3">
    <location>
        <begin position="273"/>
        <end position="334"/>
    </location>
</feature>
<evidence type="ECO:0000313" key="5">
    <source>
        <dbReference type="EMBL" id="CAK7269238.1"/>
    </source>
</evidence>
<dbReference type="PANTHER" id="PTHR10652">
    <property type="entry name" value="ADENYLYL CYCLASE-ASSOCIATED PROTEIN"/>
    <property type="match status" value="1"/>
</dbReference>
<dbReference type="InterPro" id="IPR036223">
    <property type="entry name" value="CAP_C_sf"/>
</dbReference>
<dbReference type="InterPro" id="IPR001837">
    <property type="entry name" value="Adenylate_cyclase-assoc_CAP"/>
</dbReference>
<name>A0ABP0DLS8_9PEZI</name>
<dbReference type="PROSITE" id="PS01088">
    <property type="entry name" value="CAP_1"/>
    <property type="match status" value="1"/>
</dbReference>
<dbReference type="Proteomes" id="UP001642501">
    <property type="component" value="Unassembled WGS sequence"/>
</dbReference>
<gene>
    <name evidence="5" type="primary">SRV2</name>
    <name evidence="5" type="ORF">SEPCBS57363_003500</name>
</gene>
<dbReference type="Pfam" id="PF08603">
    <property type="entry name" value="CAP_C"/>
    <property type="match status" value="1"/>
</dbReference>
<comment type="caution">
    <text evidence="5">The sequence shown here is derived from an EMBL/GenBank/DDBJ whole genome shotgun (WGS) entry which is preliminary data.</text>
</comment>
<dbReference type="InterPro" id="IPR006599">
    <property type="entry name" value="CARP_motif"/>
</dbReference>
<dbReference type="InterPro" id="IPR053950">
    <property type="entry name" value="CAP_N"/>
</dbReference>
<feature type="region of interest" description="Disordered" evidence="3">
    <location>
        <begin position="56"/>
        <end position="84"/>
    </location>
</feature>
<proteinExistence type="inferred from homology"/>
<evidence type="ECO:0000256" key="1">
    <source>
        <dbReference type="ARBA" id="ARBA00007659"/>
    </source>
</evidence>
<dbReference type="InterPro" id="IPR016098">
    <property type="entry name" value="CAP/MinC_C"/>
</dbReference>
<dbReference type="Gene3D" id="2.160.20.70">
    <property type="match status" value="1"/>
</dbReference>
<evidence type="ECO:0000259" key="4">
    <source>
        <dbReference type="PROSITE" id="PS51329"/>
    </source>
</evidence>
<feature type="region of interest" description="Disordered" evidence="3">
    <location>
        <begin position="351"/>
        <end position="404"/>
    </location>
</feature>
<reference evidence="5 6" key="1">
    <citation type="submission" date="2024-01" db="EMBL/GenBank/DDBJ databases">
        <authorList>
            <person name="Allen C."/>
            <person name="Tagirdzhanova G."/>
        </authorList>
    </citation>
    <scope>NUCLEOTIDE SEQUENCE [LARGE SCALE GENOMIC DNA]</scope>
    <source>
        <strain evidence="5 6">CBS 573.63</strain>
    </source>
</reference>
<evidence type="ECO:0000256" key="3">
    <source>
        <dbReference type="SAM" id="MobiDB-lite"/>
    </source>
</evidence>
<evidence type="ECO:0000256" key="2">
    <source>
        <dbReference type="RuleBase" id="RU000647"/>
    </source>
</evidence>
<organism evidence="5 6">
    <name type="scientific">Sporothrix epigloea</name>
    <dbReference type="NCBI Taxonomy" id="1892477"/>
    <lineage>
        <taxon>Eukaryota</taxon>
        <taxon>Fungi</taxon>
        <taxon>Dikarya</taxon>
        <taxon>Ascomycota</taxon>
        <taxon>Pezizomycotina</taxon>
        <taxon>Sordariomycetes</taxon>
        <taxon>Sordariomycetidae</taxon>
        <taxon>Ophiostomatales</taxon>
        <taxon>Ophiostomataceae</taxon>
        <taxon>Sporothrix</taxon>
    </lineage>
</organism>
<dbReference type="EMBL" id="CAWUOM010000056">
    <property type="protein sequence ID" value="CAK7269238.1"/>
    <property type="molecule type" value="Genomic_DNA"/>
</dbReference>
<feature type="domain" description="C-CAP/cofactor C-like" evidence="4">
    <location>
        <begin position="401"/>
        <end position="549"/>
    </location>
</feature>
<dbReference type="SUPFAM" id="SSF101278">
    <property type="entry name" value="N-terminal domain of adenylylcyclase associated protein, CAP"/>
    <property type="match status" value="1"/>
</dbReference>
<dbReference type="Pfam" id="PF01213">
    <property type="entry name" value="CAP_N-CM"/>
    <property type="match status" value="1"/>
</dbReference>